<organism evidence="1 2">
    <name type="scientific">Granulosicoccus antarcticus IMCC3135</name>
    <dbReference type="NCBI Taxonomy" id="1192854"/>
    <lineage>
        <taxon>Bacteria</taxon>
        <taxon>Pseudomonadati</taxon>
        <taxon>Pseudomonadota</taxon>
        <taxon>Gammaproteobacteria</taxon>
        <taxon>Chromatiales</taxon>
        <taxon>Granulosicoccaceae</taxon>
        <taxon>Granulosicoccus</taxon>
    </lineage>
</organism>
<dbReference type="InterPro" id="IPR026336">
    <property type="entry name" value="PdeM-like"/>
</dbReference>
<dbReference type="SUPFAM" id="SSF56300">
    <property type="entry name" value="Metallo-dependent phosphatases"/>
    <property type="match status" value="1"/>
</dbReference>
<dbReference type="InterPro" id="IPR024173">
    <property type="entry name" value="Pesterase_MJ0037-like"/>
</dbReference>
<gene>
    <name evidence="1" type="ORF">IMCC3135_11330</name>
</gene>
<sequence length="236" mass="26537">MNDFESKSLKINCVGEELWLHPQRVMYWPARSTLFVADVHAGKEHAFARSGIAIPGGISDEGLYRLFTLCDAVQASTLMVLGDFMHTTPLSDESWLTTLSELLLKRPQLDMHIMTGNHDKAPGQSMIDKRIVWHQNPLQYGPFILQHEPQNNVDGYVLSGHLHPTWRLMATGHGSVRAPVFWFREQYAVLPAYGAFTGGMNIVPDSKKDQLYMVGEDCVLPIPANALNIGQAQRRR</sequence>
<dbReference type="NCBIfam" id="TIGR04123">
    <property type="entry name" value="P_estr_lig_assc"/>
    <property type="match status" value="1"/>
</dbReference>
<dbReference type="PIRSF" id="PIRSF000887">
    <property type="entry name" value="Pesterase_MJ0037"/>
    <property type="match status" value="1"/>
</dbReference>
<dbReference type="PANTHER" id="PTHR39323:SF1">
    <property type="entry name" value="BLR1149 PROTEIN"/>
    <property type="match status" value="1"/>
</dbReference>
<dbReference type="PANTHER" id="PTHR39323">
    <property type="entry name" value="BLR1149 PROTEIN"/>
    <property type="match status" value="1"/>
</dbReference>
<dbReference type="InterPro" id="IPR029052">
    <property type="entry name" value="Metallo-depent_PP-like"/>
</dbReference>
<dbReference type="Gene3D" id="3.60.21.10">
    <property type="match status" value="1"/>
</dbReference>
<protein>
    <recommendedName>
        <fullName evidence="3">Calcineurin-like phosphoesterase domain-containing protein</fullName>
    </recommendedName>
</protein>
<evidence type="ECO:0000313" key="2">
    <source>
        <dbReference type="Proteomes" id="UP000250079"/>
    </source>
</evidence>
<proteinExistence type="predicted"/>
<dbReference type="RefSeq" id="WP_088917671.1">
    <property type="nucleotide sequence ID" value="NZ_CP018632.1"/>
</dbReference>
<dbReference type="EMBL" id="CP018632">
    <property type="protein sequence ID" value="ASJ72356.1"/>
    <property type="molecule type" value="Genomic_DNA"/>
</dbReference>
<name>A0A2Z2NLZ9_9GAMM</name>
<dbReference type="KEGG" id="gai:IMCC3135_11330"/>
<evidence type="ECO:0000313" key="1">
    <source>
        <dbReference type="EMBL" id="ASJ72356.1"/>
    </source>
</evidence>
<dbReference type="OrthoDB" id="9795838at2"/>
<keyword evidence="2" id="KW-1185">Reference proteome</keyword>
<reference evidence="1 2" key="1">
    <citation type="submission" date="2016-12" db="EMBL/GenBank/DDBJ databases">
        <authorList>
            <person name="Song W.-J."/>
            <person name="Kurnit D.M."/>
        </authorList>
    </citation>
    <scope>NUCLEOTIDE SEQUENCE [LARGE SCALE GENOMIC DNA]</scope>
    <source>
        <strain evidence="1 2">IMCC3135</strain>
    </source>
</reference>
<dbReference type="AlphaFoldDB" id="A0A2Z2NLZ9"/>
<evidence type="ECO:0008006" key="3">
    <source>
        <dbReference type="Google" id="ProtNLM"/>
    </source>
</evidence>
<dbReference type="Proteomes" id="UP000250079">
    <property type="component" value="Chromosome"/>
</dbReference>
<accession>A0A2Z2NLZ9</accession>